<feature type="compositionally biased region" description="Low complexity" evidence="4">
    <location>
        <begin position="241"/>
        <end position="251"/>
    </location>
</feature>
<dbReference type="InterPro" id="IPR043567">
    <property type="entry name" value="SYTL1-5_C2B"/>
</dbReference>
<dbReference type="PANTHER" id="PTHR45716:SF2">
    <property type="entry name" value="BITESIZE, ISOFORM I"/>
    <property type="match status" value="1"/>
</dbReference>
<dbReference type="Gene3D" id="2.60.40.150">
    <property type="entry name" value="C2 domain"/>
    <property type="match status" value="2"/>
</dbReference>
<comment type="caution">
    <text evidence="6">The sequence shown here is derived from an EMBL/GenBank/DDBJ whole genome shotgun (WGS) entry which is preliminary data.</text>
</comment>
<dbReference type="PROSITE" id="PS50004">
    <property type="entry name" value="C2"/>
    <property type="match status" value="2"/>
</dbReference>
<feature type="domain" description="C2" evidence="5">
    <location>
        <begin position="318"/>
        <end position="440"/>
    </location>
</feature>
<dbReference type="GO" id="GO:0042043">
    <property type="term" value="F:neurexin family protein binding"/>
    <property type="evidence" value="ECO:0007669"/>
    <property type="project" value="TreeGrafter"/>
</dbReference>
<dbReference type="Proteomes" id="UP000318571">
    <property type="component" value="Chromosome 5"/>
</dbReference>
<dbReference type="SMART" id="SM00239">
    <property type="entry name" value="C2"/>
    <property type="match status" value="2"/>
</dbReference>
<reference evidence="6 7" key="1">
    <citation type="journal article" date="2018" name="Nat. Ecol. Evol.">
        <title>Genomic signatures of mitonuclear coevolution across populations of Tigriopus californicus.</title>
        <authorList>
            <person name="Barreto F.S."/>
            <person name="Watson E.T."/>
            <person name="Lima T.G."/>
            <person name="Willett C.S."/>
            <person name="Edmands S."/>
            <person name="Li W."/>
            <person name="Burton R.S."/>
        </authorList>
    </citation>
    <scope>NUCLEOTIDE SEQUENCE [LARGE SCALE GENOMIC DNA]</scope>
    <source>
        <strain evidence="6 7">San Diego</strain>
    </source>
</reference>
<dbReference type="PANTHER" id="PTHR45716">
    <property type="entry name" value="BITESIZE, ISOFORM I"/>
    <property type="match status" value="1"/>
</dbReference>
<feature type="region of interest" description="Disordered" evidence="4">
    <location>
        <begin position="240"/>
        <end position="295"/>
    </location>
</feature>
<name>A0A553PGG7_TIGCA</name>
<comment type="subcellular location">
    <subcellularLocation>
        <location evidence="1">Membrane</location>
    </subcellularLocation>
</comment>
<evidence type="ECO:0000256" key="4">
    <source>
        <dbReference type="SAM" id="MobiDB-lite"/>
    </source>
</evidence>
<protein>
    <recommendedName>
        <fullName evidence="5">C2 domain-containing protein</fullName>
    </recommendedName>
</protein>
<dbReference type="GO" id="GO:0005886">
    <property type="term" value="C:plasma membrane"/>
    <property type="evidence" value="ECO:0007669"/>
    <property type="project" value="TreeGrafter"/>
</dbReference>
<keyword evidence="3" id="KW-0472">Membrane</keyword>
<dbReference type="InterPro" id="IPR001565">
    <property type="entry name" value="Synaptotagmin"/>
</dbReference>
<feature type="region of interest" description="Disordered" evidence="4">
    <location>
        <begin position="117"/>
        <end position="188"/>
    </location>
</feature>
<dbReference type="AlphaFoldDB" id="A0A553PGG7"/>
<dbReference type="Pfam" id="PF00168">
    <property type="entry name" value="C2"/>
    <property type="match status" value="2"/>
</dbReference>
<gene>
    <name evidence="6" type="ORF">TCAL_12643</name>
</gene>
<organism evidence="6 7">
    <name type="scientific">Tigriopus californicus</name>
    <name type="common">Marine copepod</name>
    <dbReference type="NCBI Taxonomy" id="6832"/>
    <lineage>
        <taxon>Eukaryota</taxon>
        <taxon>Metazoa</taxon>
        <taxon>Ecdysozoa</taxon>
        <taxon>Arthropoda</taxon>
        <taxon>Crustacea</taxon>
        <taxon>Multicrustacea</taxon>
        <taxon>Hexanauplia</taxon>
        <taxon>Copepoda</taxon>
        <taxon>Harpacticoida</taxon>
        <taxon>Harpacticidae</taxon>
        <taxon>Tigriopus</taxon>
    </lineage>
</organism>
<dbReference type="GO" id="GO:0006887">
    <property type="term" value="P:exocytosis"/>
    <property type="evidence" value="ECO:0007669"/>
    <property type="project" value="TreeGrafter"/>
</dbReference>
<dbReference type="EMBL" id="VCGU01000004">
    <property type="protein sequence ID" value="TRY76777.1"/>
    <property type="molecule type" value="Genomic_DNA"/>
</dbReference>
<evidence type="ECO:0000313" key="7">
    <source>
        <dbReference type="Proteomes" id="UP000318571"/>
    </source>
</evidence>
<feature type="domain" description="C2" evidence="5">
    <location>
        <begin position="470"/>
        <end position="596"/>
    </location>
</feature>
<dbReference type="STRING" id="6832.A0A553PGG7"/>
<evidence type="ECO:0000256" key="2">
    <source>
        <dbReference type="ARBA" id="ARBA00022737"/>
    </source>
</evidence>
<dbReference type="FunFam" id="2.60.40.150:FF:000006">
    <property type="entry name" value="Synaptotagmin-like 5, isoform CRA_a"/>
    <property type="match status" value="1"/>
</dbReference>
<accession>A0A553PGG7</accession>
<dbReference type="CDD" id="cd04020">
    <property type="entry name" value="C2B_SLP_1-2-3-4"/>
    <property type="match status" value="1"/>
</dbReference>
<keyword evidence="7" id="KW-1185">Reference proteome</keyword>
<evidence type="ECO:0000256" key="3">
    <source>
        <dbReference type="ARBA" id="ARBA00023136"/>
    </source>
</evidence>
<dbReference type="InterPro" id="IPR000008">
    <property type="entry name" value="C2_dom"/>
</dbReference>
<feature type="compositionally biased region" description="Basic residues" evidence="4">
    <location>
        <begin position="141"/>
        <end position="151"/>
    </location>
</feature>
<evidence type="ECO:0000259" key="5">
    <source>
        <dbReference type="PROSITE" id="PS50004"/>
    </source>
</evidence>
<feature type="compositionally biased region" description="Polar residues" evidence="4">
    <location>
        <begin position="261"/>
        <end position="270"/>
    </location>
</feature>
<sequence length="636" mass="71091">MLSEEFRKAETTPYYSTFTNNLQQERLAALQPSKDIDEGGGGDSLVQRLSEAICGFYRALLYRIGVACLPCFEIASAFNLFGLFSPKNCEDDVLLSCATSPTSAHSVHSVQLMENGEANGASSCDKEPQPSLTGISATTKDHKKAKKKPRGIHSPTGSLHNIYMDRPSSTSGSETDLRKIKPKRRPKIDLATKGRVASEVLLRNNKGLVGKWEDSKPLVKEPRSNSLTNMNRIKLKNDVASEFSSKSGSPSPVIMRDFRESSVNSKSSLETNEEEHPRDERYPSPFNKAGSLSSLGSRSESMLSVYSQEGGRYGSVVVRGEVELGMLYSFSSGCLEMAIKQCRDLAAVDTKRNRSDPYVKVYLLPDKTKSGKRKTKVKKHTLNPVFDEILKFQMPLSEVEKRTIWLTVWHSDMFGRNDFLGEVMLPMAGQVYDEPSPKWYSLQDRTEPPGGEDDPMGAYRGEIIIALKFVPNTSDLKSKSSRQVRKTRGMLMVLVKEAKNLVPLKGSANTDPFCKCYLLPERNKTGKQKTNVCRRTSNPRWEHTVTWDQVTMADLADRSLEVSVWDHDRLGQNDMLGGVRFNLGSGKHQGKPSAWMDSTGKEVTLWQQMLDRPNFWVEGAVHLRPVEKMNSTPSPI</sequence>
<dbReference type="CDD" id="cd08521">
    <property type="entry name" value="C2A_SLP"/>
    <property type="match status" value="1"/>
</dbReference>
<dbReference type="PRINTS" id="PR00399">
    <property type="entry name" value="SYNAPTOTAGMN"/>
</dbReference>
<dbReference type="InterPro" id="IPR035892">
    <property type="entry name" value="C2_domain_sf"/>
</dbReference>
<proteinExistence type="predicted"/>
<evidence type="ECO:0000313" key="6">
    <source>
        <dbReference type="EMBL" id="TRY76777.1"/>
    </source>
</evidence>
<keyword evidence="2" id="KW-0677">Repeat</keyword>
<dbReference type="GO" id="GO:0070382">
    <property type="term" value="C:exocytic vesicle"/>
    <property type="evidence" value="ECO:0007669"/>
    <property type="project" value="TreeGrafter"/>
</dbReference>
<evidence type="ECO:0000256" key="1">
    <source>
        <dbReference type="ARBA" id="ARBA00004370"/>
    </source>
</evidence>
<dbReference type="SUPFAM" id="SSF49562">
    <property type="entry name" value="C2 domain (Calcium/lipid-binding domain, CaLB)"/>
    <property type="match status" value="2"/>
</dbReference>